<proteinExistence type="predicted"/>
<dbReference type="InterPro" id="IPR002316">
    <property type="entry name" value="Pro-tRNA-ligase_IIa"/>
</dbReference>
<evidence type="ECO:0000256" key="9">
    <source>
        <dbReference type="ARBA" id="ARBA00071545"/>
    </source>
</evidence>
<dbReference type="Gene3D" id="3.30.930.10">
    <property type="entry name" value="Bira Bifunctional Protein, Domain 2"/>
    <property type="match status" value="1"/>
</dbReference>
<evidence type="ECO:0000256" key="3">
    <source>
        <dbReference type="ARBA" id="ARBA00022741"/>
    </source>
</evidence>
<dbReference type="Gene3D" id="3.40.50.800">
    <property type="entry name" value="Anticodon-binding domain"/>
    <property type="match status" value="1"/>
</dbReference>
<dbReference type="PROSITE" id="PS50862">
    <property type="entry name" value="AA_TRNA_LIGASE_II"/>
    <property type="match status" value="1"/>
</dbReference>
<sequence>MALLNVSCLRYYKLSNVQAVRHYHRVSKLFQPLSVKPKDATVTKDEAISISQKLLMDTGIISLRSNGMFALLPLGERVMMKLTKLIDKEMSCIGAQRLSLPLLTSGDLWKKTGRWESTGQELLKIEDRHGKEYVLSPTHEEAITSLMSEIYPFSFRQLPLRLYQINSKFRDEMKPRFGLLRCREFIMKDLYTFDNSVEAAHDTYQEICSAYDRIFHRLRIPFLKVTGDCGSIGGTHSHEYHYISPTGEDTLCVCDNCGNSKNAELVSSDKSDSCDKCGSHVHQVAGIEVGHTFLLGTKYSKPLKALYQNESGKPELLQMGCYGIGVSRLLAASVEVLAEDKNIKWPWEIVPFKICLIGPKKGSKEASSALWVDHLAEVMSGMPGLLDEVVVDDRDRLTIGKRVMEAKQSGYPFIIVVGKRACEMVPMFELLDCTTGKSEFLSHKMLINWCVEQLRRQGKMSIHQKRVSKIDQSDWIFICLQMCTSLIYFMQICVTFHEILLVYRKDKKSDIVQNGSRDGILCSIVACT</sequence>
<dbReference type="PANTHER" id="PTHR42753:SF10">
    <property type="entry name" value="PROLINE--TRNA LIGASE, MITOCHONDRIAL-RELATED"/>
    <property type="match status" value="1"/>
</dbReference>
<evidence type="ECO:0000256" key="1">
    <source>
        <dbReference type="ARBA" id="ARBA00012831"/>
    </source>
</evidence>
<dbReference type="EC" id="6.1.1.15" evidence="1"/>
<dbReference type="Pfam" id="PF00587">
    <property type="entry name" value="tRNA-synt_2b"/>
    <property type="match status" value="1"/>
</dbReference>
<evidence type="ECO:0000256" key="7">
    <source>
        <dbReference type="ARBA" id="ARBA00029731"/>
    </source>
</evidence>
<evidence type="ECO:0000256" key="4">
    <source>
        <dbReference type="ARBA" id="ARBA00022840"/>
    </source>
</evidence>
<dbReference type="InterPro" id="IPR045864">
    <property type="entry name" value="aa-tRNA-synth_II/BPL/LPL"/>
</dbReference>
<feature type="domain" description="Aminoacyl-transfer RNA synthetases class-II family profile" evidence="10">
    <location>
        <begin position="45"/>
        <end position="346"/>
    </location>
</feature>
<dbReference type="GO" id="GO:0005524">
    <property type="term" value="F:ATP binding"/>
    <property type="evidence" value="ECO:0007669"/>
    <property type="project" value="UniProtKB-KW"/>
</dbReference>
<dbReference type="GO" id="GO:0005739">
    <property type="term" value="C:mitochondrion"/>
    <property type="evidence" value="ECO:0007669"/>
    <property type="project" value="TreeGrafter"/>
</dbReference>
<dbReference type="Pfam" id="PF03129">
    <property type="entry name" value="HGTP_anticodon"/>
    <property type="match status" value="1"/>
</dbReference>
<dbReference type="InterPro" id="IPR033730">
    <property type="entry name" value="ProRS_core_prok"/>
</dbReference>
<evidence type="ECO:0000256" key="6">
    <source>
        <dbReference type="ARBA" id="ARBA00023146"/>
    </source>
</evidence>
<dbReference type="FunFam" id="3.30.930.10:FF:000042">
    <property type="entry name" value="probable proline--tRNA ligase, mitochondrial"/>
    <property type="match status" value="1"/>
</dbReference>
<evidence type="ECO:0000313" key="11">
    <source>
        <dbReference type="EMBL" id="JAI61875.1"/>
    </source>
</evidence>
<keyword evidence="2" id="KW-0436">Ligase</keyword>
<dbReference type="InterPro" id="IPR050062">
    <property type="entry name" value="Pro-tRNA_synthetase"/>
</dbReference>
<dbReference type="GO" id="GO:0004827">
    <property type="term" value="F:proline-tRNA ligase activity"/>
    <property type="evidence" value="ECO:0007669"/>
    <property type="project" value="UniProtKB-EC"/>
</dbReference>
<dbReference type="InterPro" id="IPR036621">
    <property type="entry name" value="Anticodon-bd_dom_sf"/>
</dbReference>
<dbReference type="InterPro" id="IPR006195">
    <property type="entry name" value="aa-tRNA-synth_II"/>
</dbReference>
<organism evidence="11">
    <name type="scientific">Scylla olivacea</name>
    <name type="common">Orange mud crab</name>
    <name type="synonym">Cancer olivacea</name>
    <dbReference type="NCBI Taxonomy" id="85551"/>
    <lineage>
        <taxon>Eukaryota</taxon>
        <taxon>Metazoa</taxon>
        <taxon>Ecdysozoa</taxon>
        <taxon>Arthropoda</taxon>
        <taxon>Crustacea</taxon>
        <taxon>Multicrustacea</taxon>
        <taxon>Malacostraca</taxon>
        <taxon>Eumalacostraca</taxon>
        <taxon>Eucarida</taxon>
        <taxon>Decapoda</taxon>
        <taxon>Pleocyemata</taxon>
        <taxon>Brachyura</taxon>
        <taxon>Eubrachyura</taxon>
        <taxon>Portunoidea</taxon>
        <taxon>Portunidae</taxon>
        <taxon>Portuninae</taxon>
        <taxon>Scylla</taxon>
    </lineage>
</organism>
<name>A0A0P4WC38_SCYOL</name>
<comment type="catalytic activity">
    <reaction evidence="8">
        <text>tRNA(Pro) + L-proline + ATP = L-prolyl-tRNA(Pro) + AMP + diphosphate</text>
        <dbReference type="Rhea" id="RHEA:14305"/>
        <dbReference type="Rhea" id="RHEA-COMP:9700"/>
        <dbReference type="Rhea" id="RHEA-COMP:9702"/>
        <dbReference type="ChEBI" id="CHEBI:30616"/>
        <dbReference type="ChEBI" id="CHEBI:33019"/>
        <dbReference type="ChEBI" id="CHEBI:60039"/>
        <dbReference type="ChEBI" id="CHEBI:78442"/>
        <dbReference type="ChEBI" id="CHEBI:78532"/>
        <dbReference type="ChEBI" id="CHEBI:456215"/>
        <dbReference type="EC" id="6.1.1.15"/>
    </reaction>
</comment>
<dbReference type="GO" id="GO:0006433">
    <property type="term" value="P:prolyl-tRNA aminoacylation"/>
    <property type="evidence" value="ECO:0007669"/>
    <property type="project" value="InterPro"/>
</dbReference>
<keyword evidence="4" id="KW-0067">ATP-binding</keyword>
<keyword evidence="6" id="KW-0030">Aminoacyl-tRNA synthetase</keyword>
<dbReference type="AlphaFoldDB" id="A0A0P4WC38"/>
<evidence type="ECO:0000256" key="2">
    <source>
        <dbReference type="ARBA" id="ARBA00022598"/>
    </source>
</evidence>
<dbReference type="SUPFAM" id="SSF52954">
    <property type="entry name" value="Class II aaRS ABD-related"/>
    <property type="match status" value="1"/>
</dbReference>
<dbReference type="EMBL" id="GDRN01082235">
    <property type="protein sequence ID" value="JAI61875.1"/>
    <property type="molecule type" value="Transcribed_RNA"/>
</dbReference>
<evidence type="ECO:0000256" key="5">
    <source>
        <dbReference type="ARBA" id="ARBA00022917"/>
    </source>
</evidence>
<evidence type="ECO:0000259" key="10">
    <source>
        <dbReference type="PROSITE" id="PS50862"/>
    </source>
</evidence>
<keyword evidence="5" id="KW-0648">Protein biosynthesis</keyword>
<dbReference type="SUPFAM" id="SSF55681">
    <property type="entry name" value="Class II aaRS and biotin synthetases"/>
    <property type="match status" value="1"/>
</dbReference>
<dbReference type="PANTHER" id="PTHR42753">
    <property type="entry name" value="MITOCHONDRIAL RIBOSOME PROTEIN L39/PROLYL-TRNA LIGASE FAMILY MEMBER"/>
    <property type="match status" value="1"/>
</dbReference>
<protein>
    <recommendedName>
        <fullName evidence="9">Probable proline--tRNA ligase, mitochondrial</fullName>
        <ecNumber evidence="1">6.1.1.15</ecNumber>
    </recommendedName>
    <alternativeName>
        <fullName evidence="7">Prolyl-tRNA synthetase</fullName>
    </alternativeName>
</protein>
<accession>A0A0P4WC38</accession>
<dbReference type="CDD" id="cd00779">
    <property type="entry name" value="ProRS_core_prok"/>
    <property type="match status" value="1"/>
</dbReference>
<dbReference type="InterPro" id="IPR002314">
    <property type="entry name" value="aa-tRNA-synt_IIb"/>
</dbReference>
<dbReference type="PRINTS" id="PR01046">
    <property type="entry name" value="TRNASYNTHPRO"/>
</dbReference>
<dbReference type="InterPro" id="IPR004154">
    <property type="entry name" value="Anticodon-bd"/>
</dbReference>
<evidence type="ECO:0000256" key="8">
    <source>
        <dbReference type="ARBA" id="ARBA00047671"/>
    </source>
</evidence>
<keyword evidence="3" id="KW-0547">Nucleotide-binding</keyword>
<reference evidence="11" key="1">
    <citation type="submission" date="2015-09" db="EMBL/GenBank/DDBJ databases">
        <title>Scylla olivacea transcriptome.</title>
        <authorList>
            <person name="Ikhwanuddin M."/>
        </authorList>
    </citation>
    <scope>NUCLEOTIDE SEQUENCE</scope>
</reference>